<organism evidence="3 4">
    <name type="scientific">Sporotomaculum syntrophicum</name>
    <dbReference type="NCBI Taxonomy" id="182264"/>
    <lineage>
        <taxon>Bacteria</taxon>
        <taxon>Bacillati</taxon>
        <taxon>Bacillota</taxon>
        <taxon>Clostridia</taxon>
        <taxon>Eubacteriales</taxon>
        <taxon>Desulfallaceae</taxon>
        <taxon>Sporotomaculum</taxon>
    </lineage>
</organism>
<evidence type="ECO:0000256" key="1">
    <source>
        <dbReference type="ARBA" id="ARBA00022490"/>
    </source>
</evidence>
<dbReference type="OrthoDB" id="390105at2"/>
<dbReference type="PANTHER" id="PTHR37300:SF1">
    <property type="entry name" value="UPF0291 PROTEIN YNZC"/>
    <property type="match status" value="1"/>
</dbReference>
<reference evidence="3" key="1">
    <citation type="submission" date="2016-02" db="EMBL/GenBank/DDBJ databases">
        <title>Draft Genome Sequence of Sporotomaculum syntrophicum Strain FB, a Syntrophic Benzoate Degrader.</title>
        <authorList>
            <person name="Nobu M.K."/>
            <person name="Narihiro T."/>
            <person name="Qiu Y.-L."/>
            <person name="Ohashi A."/>
            <person name="Liu W.-T."/>
            <person name="Yuji S."/>
        </authorList>
    </citation>
    <scope>NUCLEOTIDE SEQUENCE</scope>
    <source>
        <strain evidence="3">FB</strain>
    </source>
</reference>
<comment type="caution">
    <text evidence="3">The sequence shown here is derived from an EMBL/GenBank/DDBJ whole genome shotgun (WGS) entry which is preliminary data.</text>
</comment>
<dbReference type="HAMAP" id="MF_01103">
    <property type="entry name" value="UPF0291"/>
    <property type="match status" value="1"/>
</dbReference>
<dbReference type="EMBL" id="LSRS01000001">
    <property type="protein sequence ID" value="KAF1086613.1"/>
    <property type="molecule type" value="Genomic_DNA"/>
</dbReference>
<dbReference type="Proteomes" id="UP000798488">
    <property type="component" value="Unassembled WGS sequence"/>
</dbReference>
<accession>A0A9D2WT43</accession>
<evidence type="ECO:0000256" key="2">
    <source>
        <dbReference type="HAMAP-Rule" id="MF_01103"/>
    </source>
</evidence>
<comment type="subcellular location">
    <subcellularLocation>
        <location evidence="2">Cytoplasm</location>
    </subcellularLocation>
</comment>
<dbReference type="Gene3D" id="1.10.287.540">
    <property type="entry name" value="Helix hairpin bin"/>
    <property type="match status" value="1"/>
</dbReference>
<dbReference type="AlphaFoldDB" id="A0A9D2WT43"/>
<evidence type="ECO:0000313" key="4">
    <source>
        <dbReference type="Proteomes" id="UP000798488"/>
    </source>
</evidence>
<keyword evidence="4" id="KW-1185">Reference proteome</keyword>
<dbReference type="RefSeq" id="WP_161820754.1">
    <property type="nucleotide sequence ID" value="NZ_LSRS01000001.1"/>
</dbReference>
<gene>
    <name evidence="3" type="ORF">SPSYN_00332</name>
</gene>
<evidence type="ECO:0000313" key="3">
    <source>
        <dbReference type="EMBL" id="KAF1086613.1"/>
    </source>
</evidence>
<dbReference type="SUPFAM" id="SSF158221">
    <property type="entry name" value="YnzC-like"/>
    <property type="match status" value="1"/>
</dbReference>
<keyword evidence="1 2" id="KW-0963">Cytoplasm</keyword>
<dbReference type="InterPro" id="IPR009242">
    <property type="entry name" value="DUF896"/>
</dbReference>
<dbReference type="GO" id="GO:0005737">
    <property type="term" value="C:cytoplasm"/>
    <property type="evidence" value="ECO:0007669"/>
    <property type="project" value="UniProtKB-SubCell"/>
</dbReference>
<proteinExistence type="inferred from homology"/>
<dbReference type="Pfam" id="PF05979">
    <property type="entry name" value="DUF896"/>
    <property type="match status" value="1"/>
</dbReference>
<sequence>MITSELVARINYLARKARYEGLTEEEKNEQQKVRRQYLDSIRQQIVDAMEGAGYTRKHNAHCDCPDCKLHQ</sequence>
<comment type="similarity">
    <text evidence="2">Belongs to the UPF0291 family.</text>
</comment>
<protein>
    <recommendedName>
        <fullName evidence="2">UPF0291 protein SPSYN_00332</fullName>
    </recommendedName>
</protein>
<dbReference type="PANTHER" id="PTHR37300">
    <property type="entry name" value="UPF0291 PROTEIN CBO2609/CLC_2481"/>
    <property type="match status" value="1"/>
</dbReference>
<name>A0A9D2WT43_9FIRM</name>